<dbReference type="PANTHER" id="PTHR24020">
    <property type="entry name" value="COLLAGEN ALPHA"/>
    <property type="match status" value="1"/>
</dbReference>
<protein>
    <submittedName>
        <fullName evidence="1">Uncharacterized protein</fullName>
    </submittedName>
</protein>
<dbReference type="OrthoDB" id="6132182at2759"/>
<evidence type="ECO:0000313" key="2">
    <source>
        <dbReference type="Proteomes" id="UP000749559"/>
    </source>
</evidence>
<dbReference type="PROSITE" id="PS50234">
    <property type="entry name" value="VWFA"/>
    <property type="match status" value="2"/>
</dbReference>
<organism evidence="1 2">
    <name type="scientific">Owenia fusiformis</name>
    <name type="common">Polychaete worm</name>
    <dbReference type="NCBI Taxonomy" id="6347"/>
    <lineage>
        <taxon>Eukaryota</taxon>
        <taxon>Metazoa</taxon>
        <taxon>Spiralia</taxon>
        <taxon>Lophotrochozoa</taxon>
        <taxon>Annelida</taxon>
        <taxon>Polychaeta</taxon>
        <taxon>Sedentaria</taxon>
        <taxon>Canalipalpata</taxon>
        <taxon>Sabellida</taxon>
        <taxon>Oweniida</taxon>
        <taxon>Oweniidae</taxon>
        <taxon>Owenia</taxon>
    </lineage>
</organism>
<dbReference type="InterPro" id="IPR036465">
    <property type="entry name" value="vWFA_dom_sf"/>
</dbReference>
<proteinExistence type="predicted"/>
<dbReference type="AlphaFoldDB" id="A0A8J1U631"/>
<dbReference type="SMART" id="SM00327">
    <property type="entry name" value="VWA"/>
    <property type="match status" value="2"/>
</dbReference>
<dbReference type="Proteomes" id="UP000749559">
    <property type="component" value="Unassembled WGS sequence"/>
</dbReference>
<gene>
    <name evidence="1" type="ORF">OFUS_LOCUS16635</name>
</gene>
<dbReference type="CDD" id="cd01450">
    <property type="entry name" value="vWFA_subfamily_ECM"/>
    <property type="match status" value="1"/>
</dbReference>
<dbReference type="PANTHER" id="PTHR24020:SF87">
    <property type="entry name" value="COLLAGEN ALPHA-1(VI) CHAIN-LIKE"/>
    <property type="match status" value="1"/>
</dbReference>
<dbReference type="InterPro" id="IPR002035">
    <property type="entry name" value="VWF_A"/>
</dbReference>
<dbReference type="SUPFAM" id="SSF53300">
    <property type="entry name" value="vWA-like"/>
    <property type="match status" value="2"/>
</dbReference>
<dbReference type="Gene3D" id="3.40.50.410">
    <property type="entry name" value="von Willebrand factor, type A domain"/>
    <property type="match status" value="2"/>
</dbReference>
<dbReference type="InterPro" id="IPR050525">
    <property type="entry name" value="ECM_Assembly_Org"/>
</dbReference>
<dbReference type="Pfam" id="PF00092">
    <property type="entry name" value="VWA"/>
    <property type="match status" value="2"/>
</dbReference>
<sequence>MASLYITTLLLGVIGSRAVDRCVDIYDYYRMFGLDVNFKKDLCIDIVFALDRSCSIPEEDLHNEYRIIEETINGIAGFGRNKTRIGLVTFDINARVVFGFNDEATSTREGLLAKLRELKREGTAPDRCKTFTWEALKLAREDPRLFGGVDKNSDREKIIMLVTDGVPFETEKNREEMADETIAEGALNDAAGIKTMIFTLKNKQGNLPPKNIFETLVYSMRWMFQVEDALVQEFEVRVFPLLARFTCDYICNEPVDLIYVMDRSVSIEIKNIQKVKDFYKKLTVAFDCGNIRNRTHPKTSVSMISYNRNVYHHLDATDCPDGDCILDKIDAIPSTHEYFTVTNLALEEVKTIVNQFTRHGGSRGIRPVVILATDGNTWKVDATSRAPPSLSIGVADELRARGIDTVVVSVPNHRDKPGLKELEGIASHFLFDLQSELNLTSFDDLNPIAPILVKLLCEKYKPPLLVN</sequence>
<keyword evidence="2" id="KW-1185">Reference proteome</keyword>
<evidence type="ECO:0000313" key="1">
    <source>
        <dbReference type="EMBL" id="CAH1791562.1"/>
    </source>
</evidence>
<reference evidence="1" key="1">
    <citation type="submission" date="2022-03" db="EMBL/GenBank/DDBJ databases">
        <authorList>
            <person name="Martin C."/>
        </authorList>
    </citation>
    <scope>NUCLEOTIDE SEQUENCE</scope>
</reference>
<comment type="caution">
    <text evidence="1">The sequence shown here is derived from an EMBL/GenBank/DDBJ whole genome shotgun (WGS) entry which is preliminary data.</text>
</comment>
<dbReference type="EMBL" id="CAIIXF020000008">
    <property type="protein sequence ID" value="CAH1791562.1"/>
    <property type="molecule type" value="Genomic_DNA"/>
</dbReference>
<accession>A0A8J1U631</accession>
<name>A0A8J1U631_OWEFU</name>
<dbReference type="PRINTS" id="PR00453">
    <property type="entry name" value="VWFADOMAIN"/>
</dbReference>